<dbReference type="EMBL" id="KZ824439">
    <property type="protein sequence ID" value="RAL00736.1"/>
    <property type="molecule type" value="Genomic_DNA"/>
</dbReference>
<dbReference type="Pfam" id="PF06985">
    <property type="entry name" value="HET"/>
    <property type="match status" value="1"/>
</dbReference>
<proteinExistence type="predicted"/>
<keyword evidence="3" id="KW-1185">Reference proteome</keyword>
<dbReference type="STRING" id="1448316.A0A395GYU8"/>
<dbReference type="Proteomes" id="UP000249402">
    <property type="component" value="Unassembled WGS sequence"/>
</dbReference>
<dbReference type="OrthoDB" id="5362512at2759"/>
<dbReference type="PANTHER" id="PTHR33112:SF1">
    <property type="entry name" value="HETEROKARYON INCOMPATIBILITY DOMAIN-CONTAINING PROTEIN"/>
    <property type="match status" value="1"/>
</dbReference>
<sequence>MALERSELDESIRLELGMLHTSGDFDFFIDASHEDGLLGGAPPPPPHPPYIYAALSYVWGATADSYFQAKKSTIEALEAKGYLFENPLPATIEDAICACRDLQIRYLWVDRLCIVQDDEGLKNAQINAMGDIYRHSYVTLVDIEGLDMNHGLPGVMQDRDCGQKTYRTRDMCMKIEQAPYSYLVHMSK</sequence>
<gene>
    <name evidence="2" type="ORF">BO80DRAFT_445447</name>
</gene>
<evidence type="ECO:0000313" key="2">
    <source>
        <dbReference type="EMBL" id="RAL00736.1"/>
    </source>
</evidence>
<dbReference type="GeneID" id="37226354"/>
<protein>
    <submittedName>
        <fullName evidence="2">HET-domain-containing protein</fullName>
    </submittedName>
</protein>
<dbReference type="AlphaFoldDB" id="A0A395GYU8"/>
<reference evidence="2 3" key="1">
    <citation type="submission" date="2018-02" db="EMBL/GenBank/DDBJ databases">
        <title>The genomes of Aspergillus section Nigri reveals drivers in fungal speciation.</title>
        <authorList>
            <consortium name="DOE Joint Genome Institute"/>
            <person name="Vesth T.C."/>
            <person name="Nybo J."/>
            <person name="Theobald S."/>
            <person name="Brandl J."/>
            <person name="Frisvad J.C."/>
            <person name="Nielsen K.F."/>
            <person name="Lyhne E.K."/>
            <person name="Kogle M.E."/>
            <person name="Kuo A."/>
            <person name="Riley R."/>
            <person name="Clum A."/>
            <person name="Nolan M."/>
            <person name="Lipzen A."/>
            <person name="Salamov A."/>
            <person name="Henrissat B."/>
            <person name="Wiebenga A."/>
            <person name="De vries R.P."/>
            <person name="Grigoriev I.V."/>
            <person name="Mortensen U.H."/>
            <person name="Andersen M.R."/>
            <person name="Baker S.E."/>
        </authorList>
    </citation>
    <scope>NUCLEOTIDE SEQUENCE [LARGE SCALE GENOMIC DNA]</scope>
    <source>
        <strain evidence="2 3">CBS 121593</strain>
    </source>
</reference>
<dbReference type="VEuPathDB" id="FungiDB:BO80DRAFT_445447"/>
<evidence type="ECO:0000259" key="1">
    <source>
        <dbReference type="Pfam" id="PF06985"/>
    </source>
</evidence>
<feature type="domain" description="Heterokaryon incompatibility" evidence="1">
    <location>
        <begin position="52"/>
        <end position="167"/>
    </location>
</feature>
<dbReference type="InterPro" id="IPR010730">
    <property type="entry name" value="HET"/>
</dbReference>
<accession>A0A395GYU8</accession>
<dbReference type="RefSeq" id="XP_025575063.1">
    <property type="nucleotide sequence ID" value="XM_025721489.1"/>
</dbReference>
<evidence type="ECO:0000313" key="3">
    <source>
        <dbReference type="Proteomes" id="UP000249402"/>
    </source>
</evidence>
<dbReference type="PANTHER" id="PTHR33112">
    <property type="entry name" value="DOMAIN PROTEIN, PUTATIVE-RELATED"/>
    <property type="match status" value="1"/>
</dbReference>
<name>A0A395GYU8_9EURO</name>
<organism evidence="2 3">
    <name type="scientific">Aspergillus ibericus CBS 121593</name>
    <dbReference type="NCBI Taxonomy" id="1448316"/>
    <lineage>
        <taxon>Eukaryota</taxon>
        <taxon>Fungi</taxon>
        <taxon>Dikarya</taxon>
        <taxon>Ascomycota</taxon>
        <taxon>Pezizomycotina</taxon>
        <taxon>Eurotiomycetes</taxon>
        <taxon>Eurotiomycetidae</taxon>
        <taxon>Eurotiales</taxon>
        <taxon>Aspergillaceae</taxon>
        <taxon>Aspergillus</taxon>
        <taxon>Aspergillus subgen. Circumdati</taxon>
    </lineage>
</organism>